<evidence type="ECO:0000256" key="1">
    <source>
        <dbReference type="ARBA" id="ARBA00023015"/>
    </source>
</evidence>
<keyword evidence="5" id="KW-1185">Reference proteome</keyword>
<evidence type="ECO:0000259" key="3">
    <source>
        <dbReference type="PROSITE" id="PS01124"/>
    </source>
</evidence>
<dbReference type="SUPFAM" id="SSF46689">
    <property type="entry name" value="Homeodomain-like"/>
    <property type="match status" value="2"/>
</dbReference>
<dbReference type="SMART" id="SM00342">
    <property type="entry name" value="HTH_ARAC"/>
    <property type="match status" value="1"/>
</dbReference>
<dbReference type="InterPro" id="IPR014710">
    <property type="entry name" value="RmlC-like_jellyroll"/>
</dbReference>
<feature type="domain" description="HTH araC/xylS-type" evidence="3">
    <location>
        <begin position="163"/>
        <end position="261"/>
    </location>
</feature>
<evidence type="ECO:0000313" key="4">
    <source>
        <dbReference type="EMBL" id="MBK1896394.1"/>
    </source>
</evidence>
<dbReference type="Pfam" id="PF12833">
    <property type="entry name" value="HTH_18"/>
    <property type="match status" value="1"/>
</dbReference>
<evidence type="ECO:0000256" key="2">
    <source>
        <dbReference type="ARBA" id="ARBA00023163"/>
    </source>
</evidence>
<proteinExistence type="predicted"/>
<dbReference type="PROSITE" id="PS01124">
    <property type="entry name" value="HTH_ARAC_FAMILY_2"/>
    <property type="match status" value="1"/>
</dbReference>
<name>A0ABS1FVD3_9FLAO</name>
<accession>A0ABS1FVD3</accession>
<dbReference type="Proteomes" id="UP000628669">
    <property type="component" value="Unassembled WGS sequence"/>
</dbReference>
<dbReference type="EMBL" id="JAENHK010000010">
    <property type="protein sequence ID" value="MBK1896394.1"/>
    <property type="molecule type" value="Genomic_DNA"/>
</dbReference>
<dbReference type="PANTHER" id="PTHR11019:SF159">
    <property type="entry name" value="TRANSCRIPTIONAL REGULATOR-RELATED"/>
    <property type="match status" value="1"/>
</dbReference>
<reference evidence="5" key="1">
    <citation type="submission" date="2021-01" db="EMBL/GenBank/DDBJ databases">
        <title>Genome public.</title>
        <authorList>
            <person name="Liu C."/>
            <person name="Sun Q."/>
        </authorList>
    </citation>
    <scope>NUCLEOTIDE SEQUENCE [LARGE SCALE GENOMIC DNA]</scope>
    <source>
        <strain evidence="5">YIM B02567</strain>
    </source>
</reference>
<organism evidence="4 5">
    <name type="scientific">Chryseobacterium paridis</name>
    <dbReference type="NCBI Taxonomy" id="2800328"/>
    <lineage>
        <taxon>Bacteria</taxon>
        <taxon>Pseudomonadati</taxon>
        <taxon>Bacteroidota</taxon>
        <taxon>Flavobacteriia</taxon>
        <taxon>Flavobacteriales</taxon>
        <taxon>Weeksellaceae</taxon>
        <taxon>Chryseobacterium group</taxon>
        <taxon>Chryseobacterium</taxon>
    </lineage>
</organism>
<gene>
    <name evidence="4" type="ORF">JHL15_11560</name>
</gene>
<keyword evidence="2" id="KW-0804">Transcription</keyword>
<dbReference type="InterPro" id="IPR018060">
    <property type="entry name" value="HTH_AraC"/>
</dbReference>
<dbReference type="Gene3D" id="1.10.10.60">
    <property type="entry name" value="Homeodomain-like"/>
    <property type="match status" value="2"/>
</dbReference>
<protein>
    <submittedName>
        <fullName evidence="4">Helix-turn-helix domain-containing protein</fullName>
    </submittedName>
</protein>
<evidence type="ECO:0000313" key="5">
    <source>
        <dbReference type="Proteomes" id="UP000628669"/>
    </source>
</evidence>
<dbReference type="SUPFAM" id="SSF51182">
    <property type="entry name" value="RmlC-like cupins"/>
    <property type="match status" value="1"/>
</dbReference>
<dbReference type="PANTHER" id="PTHR11019">
    <property type="entry name" value="HTH-TYPE TRANSCRIPTIONAL REGULATOR NIMR"/>
    <property type="match status" value="1"/>
</dbReference>
<dbReference type="RefSeq" id="WP_200245877.1">
    <property type="nucleotide sequence ID" value="NZ_JAENHK010000010.1"/>
</dbReference>
<dbReference type="InterPro" id="IPR009057">
    <property type="entry name" value="Homeodomain-like_sf"/>
</dbReference>
<dbReference type="InterPro" id="IPR011051">
    <property type="entry name" value="RmlC_Cupin_sf"/>
</dbReference>
<dbReference type="Gene3D" id="2.60.120.10">
    <property type="entry name" value="Jelly Rolls"/>
    <property type="match status" value="1"/>
</dbReference>
<comment type="caution">
    <text evidence="4">The sequence shown here is derived from an EMBL/GenBank/DDBJ whole genome shotgun (WGS) entry which is preliminary data.</text>
</comment>
<keyword evidence="1" id="KW-0805">Transcription regulation</keyword>
<sequence length="262" mass="30959">MKTIKEVREKVDAHPASILMIRQQWEQRLPMHRHQKGQLLLVIGGMAKLRTKEKDLYIPRSHYIWMPKMYSHNLMFNSKDLDIINIYFPEEEKFNHPFYDDLGIYPVSNLLSELLNFGKEWNGDFFPDSWEYEFLLTMKHLLPKENLKKFSIQLPTTSDERLNAIIKFIRNNLENPLTLEEVGGKFGFSVRSLTRIFTNKLGISFIQYVKMVRIIRAMELLKDTTLSMSEIAYEIGYSNISAFSNTFQQLTNMRPTEFKSML</sequence>